<evidence type="ECO:0000313" key="1">
    <source>
        <dbReference type="EMBL" id="KAI0036934.1"/>
    </source>
</evidence>
<comment type="caution">
    <text evidence="1">The sequence shown here is derived from an EMBL/GenBank/DDBJ whole genome shotgun (WGS) entry which is preliminary data.</text>
</comment>
<gene>
    <name evidence="1" type="ORF">K488DRAFT_40180</name>
</gene>
<proteinExistence type="predicted"/>
<sequence>MRPPIWAQSRQEVCESLEYFKSYQSGVYYVNDVAQGYLLGAYSSSRDMFHHDGRLIVSHGGGKSEGLRVNKDSGQMEISRASHQSSDDKSVRALLNTYRRGLPLVLLADDKYALFPYDLCAEGYAYIVLGHYWIAEAWAELEIKKNEEKLVRYKFAFQWCPEQGEPWWTLPQDRMANTLAEAVTPARMRCDTCTITSVQVYEQGWMCLNPACIVFFTLRGTNVVEELTAALSFLSLRQNRPYKMSTGKESTLPAPPPAGEVDRGLVTTRRFTRGMHCVECGRLSCRFRWKCWQCQGCKNEFDVKGAIRKPNEFWSQHRALIFSDERIMPKACINRGLQRMFLDEITNERLLLRSYTMPGNRGIIYIIPGNQKINCVADQIFHDYQEQAMNGTIDFRRYPLRSVGRGELLTNYFSQNSESVYLPSFECYSNQSARSAVATDSPQYVGGATRTISLEHGPSVVRDALTLVKRRIKVTIGKDVPFNEVLSAAYMEEQKMAGDILVMDGAGVQEFYEHTVIPMNFRMVATCRVISPENYT</sequence>
<accession>A0ACB8QYK1</accession>
<reference evidence="1" key="1">
    <citation type="submission" date="2021-02" db="EMBL/GenBank/DDBJ databases">
        <authorList>
            <consortium name="DOE Joint Genome Institute"/>
            <person name="Ahrendt S."/>
            <person name="Looney B.P."/>
            <person name="Miyauchi S."/>
            <person name="Morin E."/>
            <person name="Drula E."/>
            <person name="Courty P.E."/>
            <person name="Chicoki N."/>
            <person name="Fauchery L."/>
            <person name="Kohler A."/>
            <person name="Kuo A."/>
            <person name="Labutti K."/>
            <person name="Pangilinan J."/>
            <person name="Lipzen A."/>
            <person name="Riley R."/>
            <person name="Andreopoulos W."/>
            <person name="He G."/>
            <person name="Johnson J."/>
            <person name="Barry K.W."/>
            <person name="Grigoriev I.V."/>
            <person name="Nagy L."/>
            <person name="Hibbett D."/>
            <person name="Henrissat B."/>
            <person name="Matheny P.B."/>
            <person name="Labbe J."/>
            <person name="Martin F."/>
        </authorList>
    </citation>
    <scope>NUCLEOTIDE SEQUENCE</scope>
    <source>
        <strain evidence="1">EC-137</strain>
    </source>
</reference>
<organism evidence="1 2">
    <name type="scientific">Vararia minispora EC-137</name>
    <dbReference type="NCBI Taxonomy" id="1314806"/>
    <lineage>
        <taxon>Eukaryota</taxon>
        <taxon>Fungi</taxon>
        <taxon>Dikarya</taxon>
        <taxon>Basidiomycota</taxon>
        <taxon>Agaricomycotina</taxon>
        <taxon>Agaricomycetes</taxon>
        <taxon>Russulales</taxon>
        <taxon>Lachnocladiaceae</taxon>
        <taxon>Vararia</taxon>
    </lineage>
</organism>
<dbReference type="Proteomes" id="UP000814128">
    <property type="component" value="Unassembled WGS sequence"/>
</dbReference>
<dbReference type="EMBL" id="MU273467">
    <property type="protein sequence ID" value="KAI0036934.1"/>
    <property type="molecule type" value="Genomic_DNA"/>
</dbReference>
<protein>
    <submittedName>
        <fullName evidence="1">Uncharacterized protein</fullName>
    </submittedName>
</protein>
<reference evidence="1" key="2">
    <citation type="journal article" date="2022" name="New Phytol.">
        <title>Evolutionary transition to the ectomycorrhizal habit in the genomes of a hyperdiverse lineage of mushroom-forming fungi.</title>
        <authorList>
            <person name="Looney B."/>
            <person name="Miyauchi S."/>
            <person name="Morin E."/>
            <person name="Drula E."/>
            <person name="Courty P.E."/>
            <person name="Kohler A."/>
            <person name="Kuo A."/>
            <person name="LaButti K."/>
            <person name="Pangilinan J."/>
            <person name="Lipzen A."/>
            <person name="Riley R."/>
            <person name="Andreopoulos W."/>
            <person name="He G."/>
            <person name="Johnson J."/>
            <person name="Nolan M."/>
            <person name="Tritt A."/>
            <person name="Barry K.W."/>
            <person name="Grigoriev I.V."/>
            <person name="Nagy L.G."/>
            <person name="Hibbett D."/>
            <person name="Henrissat B."/>
            <person name="Matheny P.B."/>
            <person name="Labbe J."/>
            <person name="Martin F.M."/>
        </authorList>
    </citation>
    <scope>NUCLEOTIDE SEQUENCE</scope>
    <source>
        <strain evidence="1">EC-137</strain>
    </source>
</reference>
<name>A0ACB8QYK1_9AGAM</name>
<evidence type="ECO:0000313" key="2">
    <source>
        <dbReference type="Proteomes" id="UP000814128"/>
    </source>
</evidence>
<keyword evidence="2" id="KW-1185">Reference proteome</keyword>